<sequence length="80" mass="8774">MAKYARHAALYGMAASLDHVVPHSRGGTHELSNLVTACYCCQFGRGEWTLAESELADPRHREPIVDGWDGLDRLANAHVA</sequence>
<dbReference type="CDD" id="cd00085">
    <property type="entry name" value="HNHc"/>
    <property type="match status" value="1"/>
</dbReference>
<dbReference type="GO" id="GO:0008270">
    <property type="term" value="F:zinc ion binding"/>
    <property type="evidence" value="ECO:0007669"/>
    <property type="project" value="InterPro"/>
</dbReference>
<proteinExistence type="predicted"/>
<accession>A0A7Y6NLL9</accession>
<feature type="domain" description="HNH" evidence="1">
    <location>
        <begin position="13"/>
        <end position="41"/>
    </location>
</feature>
<dbReference type="InterPro" id="IPR002711">
    <property type="entry name" value="HNH"/>
</dbReference>
<reference evidence="2 3" key="1">
    <citation type="submission" date="2020-06" db="EMBL/GenBank/DDBJ databases">
        <title>Schlegella sp. ID0723 isolated from air conditioner.</title>
        <authorList>
            <person name="Kim D.Y."/>
            <person name="Kim D.-U."/>
        </authorList>
    </citation>
    <scope>NUCLEOTIDE SEQUENCE [LARGE SCALE GENOMIC DNA]</scope>
    <source>
        <strain evidence="2 3">ID0723</strain>
    </source>
</reference>
<protein>
    <submittedName>
        <fullName evidence="2">HNH endonuclease</fullName>
    </submittedName>
</protein>
<dbReference type="GO" id="GO:0004519">
    <property type="term" value="F:endonuclease activity"/>
    <property type="evidence" value="ECO:0007669"/>
    <property type="project" value="UniProtKB-KW"/>
</dbReference>
<dbReference type="Pfam" id="PF01844">
    <property type="entry name" value="HNH"/>
    <property type="match status" value="1"/>
</dbReference>
<dbReference type="EMBL" id="JABWMJ010000002">
    <property type="protein sequence ID" value="NUZ05351.1"/>
    <property type="molecule type" value="Genomic_DNA"/>
</dbReference>
<evidence type="ECO:0000259" key="1">
    <source>
        <dbReference type="Pfam" id="PF01844"/>
    </source>
</evidence>
<dbReference type="InterPro" id="IPR003615">
    <property type="entry name" value="HNH_nuc"/>
</dbReference>
<dbReference type="Gene3D" id="1.10.30.50">
    <property type="match status" value="1"/>
</dbReference>
<gene>
    <name evidence="2" type="ORF">HQN59_06205</name>
</gene>
<keyword evidence="2" id="KW-0540">Nuclease</keyword>
<dbReference type="AlphaFoldDB" id="A0A7Y6NLL9"/>
<comment type="caution">
    <text evidence="2">The sequence shown here is derived from an EMBL/GenBank/DDBJ whole genome shotgun (WGS) entry which is preliminary data.</text>
</comment>
<keyword evidence="2" id="KW-0255">Endonuclease</keyword>
<keyword evidence="3" id="KW-1185">Reference proteome</keyword>
<name>A0A7Y6NLL9_9BURK</name>
<organism evidence="2 3">
    <name type="scientific">Piscinibacter koreensis</name>
    <dbReference type="NCBI Taxonomy" id="2742824"/>
    <lineage>
        <taxon>Bacteria</taxon>
        <taxon>Pseudomonadati</taxon>
        <taxon>Pseudomonadota</taxon>
        <taxon>Betaproteobacteria</taxon>
        <taxon>Burkholderiales</taxon>
        <taxon>Sphaerotilaceae</taxon>
        <taxon>Piscinibacter</taxon>
    </lineage>
</organism>
<dbReference type="GO" id="GO:0003676">
    <property type="term" value="F:nucleic acid binding"/>
    <property type="evidence" value="ECO:0007669"/>
    <property type="project" value="InterPro"/>
</dbReference>
<evidence type="ECO:0000313" key="3">
    <source>
        <dbReference type="Proteomes" id="UP000529637"/>
    </source>
</evidence>
<keyword evidence="2" id="KW-0378">Hydrolase</keyword>
<evidence type="ECO:0000313" key="2">
    <source>
        <dbReference type="EMBL" id="NUZ05351.1"/>
    </source>
</evidence>
<dbReference type="Proteomes" id="UP000529637">
    <property type="component" value="Unassembled WGS sequence"/>
</dbReference>